<proteinExistence type="predicted"/>
<evidence type="ECO:0000313" key="2">
    <source>
        <dbReference type="Proteomes" id="UP000317940"/>
    </source>
</evidence>
<dbReference type="AlphaFoldDB" id="A0A561UP05"/>
<dbReference type="OrthoDB" id="9800082at2"/>
<dbReference type="InterPro" id="IPR010282">
    <property type="entry name" value="Uncharacterised_HutD/Ves"/>
</dbReference>
<dbReference type="Pfam" id="PF05962">
    <property type="entry name" value="HutD"/>
    <property type="match status" value="1"/>
</dbReference>
<reference evidence="1 2" key="1">
    <citation type="submission" date="2019-06" db="EMBL/GenBank/DDBJ databases">
        <title>Sequencing the genomes of 1000 actinobacteria strains.</title>
        <authorList>
            <person name="Klenk H.-P."/>
        </authorList>
    </citation>
    <scope>NUCLEOTIDE SEQUENCE [LARGE SCALE GENOMIC DNA]</scope>
    <source>
        <strain evidence="1 2">DSM 44826</strain>
    </source>
</reference>
<dbReference type="CDD" id="cd20293">
    <property type="entry name" value="cupin_HutD_N"/>
    <property type="match status" value="1"/>
</dbReference>
<evidence type="ECO:0000313" key="1">
    <source>
        <dbReference type="EMBL" id="TWG01103.1"/>
    </source>
</evidence>
<dbReference type="PANTHER" id="PTHR37943">
    <property type="entry name" value="PROTEIN VES"/>
    <property type="match status" value="1"/>
</dbReference>
<gene>
    <name evidence="1" type="ORF">FHX73_114990</name>
</gene>
<dbReference type="InterPro" id="IPR014710">
    <property type="entry name" value="RmlC-like_jellyroll"/>
</dbReference>
<keyword evidence="2" id="KW-1185">Reference proteome</keyword>
<dbReference type="RefSeq" id="WP_145907105.1">
    <property type="nucleotide sequence ID" value="NZ_BAAAMZ010000038.1"/>
</dbReference>
<dbReference type="Proteomes" id="UP000317940">
    <property type="component" value="Unassembled WGS sequence"/>
</dbReference>
<comment type="caution">
    <text evidence="1">The sequence shown here is derived from an EMBL/GenBank/DDBJ whole genome shotgun (WGS) entry which is preliminary data.</text>
</comment>
<evidence type="ECO:0008006" key="3">
    <source>
        <dbReference type="Google" id="ProtNLM"/>
    </source>
</evidence>
<dbReference type="Gene3D" id="2.60.120.10">
    <property type="entry name" value="Jelly Rolls"/>
    <property type="match status" value="1"/>
</dbReference>
<accession>A0A561UP05</accession>
<organism evidence="1 2">
    <name type="scientific">Kitasatospora viridis</name>
    <dbReference type="NCBI Taxonomy" id="281105"/>
    <lineage>
        <taxon>Bacteria</taxon>
        <taxon>Bacillati</taxon>
        <taxon>Actinomycetota</taxon>
        <taxon>Actinomycetes</taxon>
        <taxon>Kitasatosporales</taxon>
        <taxon>Streptomycetaceae</taxon>
        <taxon>Kitasatospora</taxon>
    </lineage>
</organism>
<dbReference type="SUPFAM" id="SSF51182">
    <property type="entry name" value="RmlC-like cupins"/>
    <property type="match status" value="1"/>
</dbReference>
<dbReference type="PANTHER" id="PTHR37943:SF1">
    <property type="entry name" value="PROTEIN VES"/>
    <property type="match status" value="1"/>
</dbReference>
<protein>
    <recommendedName>
        <fullName evidence="3">HutD protein</fullName>
    </recommendedName>
</protein>
<dbReference type="EMBL" id="VIWT01000001">
    <property type="protein sequence ID" value="TWG01103.1"/>
    <property type="molecule type" value="Genomic_DNA"/>
</dbReference>
<sequence>MSIDQLPSADRRPVPWLNGGGITREVVSTDSSRVSLAEIAADGPFSAFPGRHRILTVLSGEGIELTVGASEPAPVRPLRPVAFPGGEPAAARLLGGPVTALNLITRHPGGGAVTLTPGPELRPAPGHPLLAVDLDTLDAVLVSHPDAVPTPPGRQAVLTL</sequence>
<name>A0A561UP05_9ACTN</name>
<dbReference type="InterPro" id="IPR011051">
    <property type="entry name" value="RmlC_Cupin_sf"/>
</dbReference>